<dbReference type="GeneTree" id="ENSGT00390000013973"/>
<keyword evidence="4" id="KW-1185">Reference proteome</keyword>
<evidence type="ECO:0000313" key="4">
    <source>
        <dbReference type="Proteomes" id="UP000257200"/>
    </source>
</evidence>
<protein>
    <submittedName>
        <fullName evidence="3">Sterile alpha motif domain-containing protein 9-like</fullName>
    </submittedName>
</protein>
<accession>A0A3Q1EUY2</accession>
<evidence type="ECO:0000313" key="3">
    <source>
        <dbReference type="Ensembl" id="ENSAPOP00000007983.1"/>
    </source>
</evidence>
<feature type="coiled-coil region" evidence="1">
    <location>
        <begin position="216"/>
        <end position="243"/>
    </location>
</feature>
<dbReference type="Ensembl" id="ENSAPOT00000004011.1">
    <property type="protein sequence ID" value="ENSAPOP00000007983.1"/>
    <property type="gene ID" value="ENSAPOG00000010034.1"/>
</dbReference>
<dbReference type="Proteomes" id="UP000257200">
    <property type="component" value="Unplaced"/>
</dbReference>
<keyword evidence="1" id="KW-0175">Coiled coil</keyword>
<reference evidence="3" key="1">
    <citation type="submission" date="2025-08" db="UniProtKB">
        <authorList>
            <consortium name="Ensembl"/>
        </authorList>
    </citation>
    <scope>IDENTIFICATION</scope>
</reference>
<reference evidence="3" key="2">
    <citation type="submission" date="2025-09" db="UniProtKB">
        <authorList>
            <consortium name="Ensembl"/>
        </authorList>
    </citation>
    <scope>IDENTIFICATION</scope>
</reference>
<sequence>MANGPALSTARGGAKYVWNEIGDSLSLLDVVHPNQFEGQSLDPTLIEQTEVNFYRGAPPKWLNFHISEVEAKANRAPFIKRDGYDTLKDKIQESRKLPGISTVKLFHQPGCGGTTMAMQLLWDFRKTFRCAVLTGSPSDITDVAMEVVSLFTAGSRGHQNTVLLLVNDEQKLEDLQESIMKTIAEQQIVTRMPVVTLLSCVRKDVVLQNDQVVLKTELSDTEKQKFNEKMEELKKKYGQKYNQLHGFSIMQTNFSQAYIKKACTEFGTVRKAKRPRKNQLAAFLSLLNAYVPGSYLLESQCLDFLEHEDDGSLDNQMEPFSNLMITFQQDERSEKKVRMVHPALAKHYTELLSEGGVTRSDTARNFLNNFCGNEVPSFLLGFVKDMLTKREMNEKEKEEKFSRLILDIAKEVKNNDKRKNNAQSASVLKVASKKFDQNPLFPQALARFSYIEQKNYNLAEMWAKRAKERDPRNSFVADTLGQVHKNHLKNHLKNWKSTATPRQILQLAKKAIEAFKHEEQLAKEEQGEDMRGDGAANISYVFNSRGQFGYLQVCVLLYDLLVPHNGLWRSVLTKEESMCNVLDALGDNKLYRFNDLINSLRDEVERKGDFFEKYLTYSKINMEKDDPDYISRDTDECYRKYVGDSTPSHIHPNAAILIQKLKQSLPDRRHVELLSYLVRDYTESELKEATTRWKRSSSSTDSVNNMLADFRQKIPLSRMDAPELHMLALLLCWPENEDRRVIDLNQLIDLMHNSYEDVYKKYFRSRYLLPLFFIGQGQDLNRIVHREQLMQSEETPNGSNVWSNESIFRNPSVQERLVRVEGVVRNYRVYAAVDGKEIAVDANRRNSLWRRRQVSFYLGFTISGPVAFDIQTKTPETGSATASGQHSVDQHGTTQMNNVSNPGEPTQDQV</sequence>
<dbReference type="GO" id="GO:0005737">
    <property type="term" value="C:cytoplasm"/>
    <property type="evidence" value="ECO:0007669"/>
    <property type="project" value="TreeGrafter"/>
</dbReference>
<evidence type="ECO:0000256" key="2">
    <source>
        <dbReference type="SAM" id="MobiDB-lite"/>
    </source>
</evidence>
<dbReference type="InParanoid" id="A0A3Q1EUY2"/>
<proteinExistence type="predicted"/>
<organism evidence="3 4">
    <name type="scientific">Acanthochromis polyacanthus</name>
    <name type="common">spiny chromis</name>
    <dbReference type="NCBI Taxonomy" id="80966"/>
    <lineage>
        <taxon>Eukaryota</taxon>
        <taxon>Metazoa</taxon>
        <taxon>Chordata</taxon>
        <taxon>Craniata</taxon>
        <taxon>Vertebrata</taxon>
        <taxon>Euteleostomi</taxon>
        <taxon>Actinopterygii</taxon>
        <taxon>Neopterygii</taxon>
        <taxon>Teleostei</taxon>
        <taxon>Neoteleostei</taxon>
        <taxon>Acanthomorphata</taxon>
        <taxon>Ovalentaria</taxon>
        <taxon>Pomacentridae</taxon>
        <taxon>Acanthochromis</taxon>
    </lineage>
</organism>
<dbReference type="AlphaFoldDB" id="A0A3Q1EUY2"/>
<name>A0A3Q1EUY2_9TELE</name>
<dbReference type="STRING" id="80966.ENSAPOP00000007983"/>
<feature type="region of interest" description="Disordered" evidence="2">
    <location>
        <begin position="875"/>
        <end position="910"/>
    </location>
</feature>
<evidence type="ECO:0000256" key="1">
    <source>
        <dbReference type="SAM" id="Coils"/>
    </source>
</evidence>
<dbReference type="PANTHER" id="PTHR16155:SF18">
    <property type="entry name" value="STERILE ALPHA MOTIF DOMAIN-CONTAINING PROTEIN 9-LIKE"/>
    <property type="match status" value="1"/>
</dbReference>
<dbReference type="PANTHER" id="PTHR16155">
    <property type="entry name" value="DED DOMAIN-CONTAINING PROTEIN"/>
    <property type="match status" value="1"/>
</dbReference>